<dbReference type="OrthoDB" id="3847604at2"/>
<keyword evidence="9" id="KW-0472">Membrane</keyword>
<comment type="subcellular location">
    <subcellularLocation>
        <location evidence="1">Cell membrane</location>
        <topology evidence="1">Single-pass membrane protein</topology>
    </subcellularLocation>
</comment>
<keyword evidence="11" id="KW-1185">Reference proteome</keyword>
<proteinExistence type="inferred from homology"/>
<organism evidence="10 11">
    <name type="scientific">Streptomyces gilvosporeus</name>
    <dbReference type="NCBI Taxonomy" id="553510"/>
    <lineage>
        <taxon>Bacteria</taxon>
        <taxon>Bacillati</taxon>
        <taxon>Actinomycetota</taxon>
        <taxon>Actinomycetes</taxon>
        <taxon>Kitasatosporales</taxon>
        <taxon>Streptomycetaceae</taxon>
        <taxon>Streptomyces</taxon>
    </lineage>
</organism>
<evidence type="ECO:0000313" key="11">
    <source>
        <dbReference type="Proteomes" id="UP000192726"/>
    </source>
</evidence>
<evidence type="ECO:0000256" key="1">
    <source>
        <dbReference type="ARBA" id="ARBA00004162"/>
    </source>
</evidence>
<keyword evidence="8" id="KW-1133">Transmembrane helix</keyword>
<dbReference type="GO" id="GO:0005886">
    <property type="term" value="C:plasma membrane"/>
    <property type="evidence" value="ECO:0007669"/>
    <property type="project" value="UniProtKB-SubCell"/>
</dbReference>
<dbReference type="InterPro" id="IPR007795">
    <property type="entry name" value="T7SS_EccB"/>
</dbReference>
<keyword evidence="4" id="KW-0812">Transmembrane</keyword>
<sequence>MASRRDELNAYSFARKRTNAAFLKPLPNGSIESAPKPLKAVVPSIVMGVLMLVGFGACGIIKPVAPQGWDTVGSNVLVGDESTTRYVVLNSKDANGNKTKLLHPVLNLASAKLLLDPKKFQVLKIQESELDGKLAHGPAIGIPYAPDRLPSPSSVDKPKTWAVCDRPGTEENGKTEQAVFVLDGKDKQVLDDTRKGKVDYNHALYVEDPDGQRWLVDQRGFAFQMIADAIQGAKEQKAGIKHIDTEADRSLRQIIFGSQAEPQKVTAEFMSTLVKSPLPIGMPVIAGAGKPAPAAVTEGLPADAHKIGSILRASDGQKYVVQFDGVWKVSNFIANILEQGKNAAVVNPGTGKALDPVSVSTGSIKDPKQDETNHVANYLDKIGDLPNPWPTEAVTAANDFAHADQTGGLGAPTKNGVSCSVYKGTSTKYPGIDKLGYPNGIPDMGTWVGKDYPAKIAPGATSYVTPGSGLLYRQVDTADDKSGSLFLVTDTGLRYSIPSNNDSSSKAGSDKQDVDQAQVHLGYGDAHPPFLLSAWSKLLNAGPQLNTHDASQPQQS</sequence>
<dbReference type="GO" id="GO:0005524">
    <property type="term" value="F:ATP binding"/>
    <property type="evidence" value="ECO:0007669"/>
    <property type="project" value="UniProtKB-KW"/>
</dbReference>
<evidence type="ECO:0000256" key="8">
    <source>
        <dbReference type="ARBA" id="ARBA00022989"/>
    </source>
</evidence>
<dbReference type="PANTHER" id="PTHR40765">
    <property type="entry name" value="ESX-2 SECRETION SYSTEM ATPASE ECCB2"/>
    <property type="match status" value="1"/>
</dbReference>
<dbReference type="EMBL" id="CP020569">
    <property type="protein sequence ID" value="ARF57719.1"/>
    <property type="molecule type" value="Genomic_DNA"/>
</dbReference>
<accession>A0A1V0TXL8</accession>
<evidence type="ECO:0000256" key="5">
    <source>
        <dbReference type="ARBA" id="ARBA00022741"/>
    </source>
</evidence>
<dbReference type="KEGG" id="sgv:B1H19_29150"/>
<dbReference type="Pfam" id="PF05108">
    <property type="entry name" value="T7SS_ESX1_EccB"/>
    <property type="match status" value="2"/>
</dbReference>
<evidence type="ECO:0000256" key="6">
    <source>
        <dbReference type="ARBA" id="ARBA00022801"/>
    </source>
</evidence>
<keyword evidence="7" id="KW-0067">ATP-binding</keyword>
<dbReference type="GO" id="GO:0016787">
    <property type="term" value="F:hydrolase activity"/>
    <property type="evidence" value="ECO:0007669"/>
    <property type="project" value="UniProtKB-KW"/>
</dbReference>
<evidence type="ECO:0000256" key="2">
    <source>
        <dbReference type="ARBA" id="ARBA00008149"/>
    </source>
</evidence>
<dbReference type="InterPro" id="IPR042485">
    <property type="entry name" value="T7SS_EccB_R3"/>
</dbReference>
<dbReference type="PANTHER" id="PTHR40765:SF2">
    <property type="entry name" value="ESX-2 SECRETION SYSTEM ATPASE ECCB2"/>
    <property type="match status" value="1"/>
</dbReference>
<keyword evidence="6" id="KW-0378">Hydrolase</keyword>
<dbReference type="AlphaFoldDB" id="A0A1V0TXL8"/>
<dbReference type="Proteomes" id="UP000192726">
    <property type="component" value="Chromosome"/>
</dbReference>
<dbReference type="GO" id="GO:0005576">
    <property type="term" value="C:extracellular region"/>
    <property type="evidence" value="ECO:0007669"/>
    <property type="project" value="TreeGrafter"/>
</dbReference>
<keyword evidence="3" id="KW-1003">Cell membrane</keyword>
<evidence type="ECO:0000256" key="9">
    <source>
        <dbReference type="ARBA" id="ARBA00023136"/>
    </source>
</evidence>
<name>A0A1V0TXL8_9ACTN</name>
<dbReference type="Gene3D" id="2.40.50.910">
    <property type="entry name" value="Type VII secretion system EccB, repeat 3 domain"/>
    <property type="match status" value="1"/>
</dbReference>
<evidence type="ECO:0000256" key="3">
    <source>
        <dbReference type="ARBA" id="ARBA00022475"/>
    </source>
</evidence>
<dbReference type="STRING" id="553510.B1H19_29150"/>
<gene>
    <name evidence="10" type="ORF">B1H19_29150</name>
</gene>
<dbReference type="Gene3D" id="3.30.2390.20">
    <property type="entry name" value="Type VII secretion system EccB, repeat 1 domain"/>
    <property type="match status" value="1"/>
</dbReference>
<protein>
    <submittedName>
        <fullName evidence="10">Type VII secretion protein EccB</fullName>
    </submittedName>
</protein>
<dbReference type="RefSeq" id="WP_083107706.1">
    <property type="nucleotide sequence ID" value="NZ_CP020569.1"/>
</dbReference>
<evidence type="ECO:0000256" key="7">
    <source>
        <dbReference type="ARBA" id="ARBA00022840"/>
    </source>
</evidence>
<keyword evidence="5" id="KW-0547">Nucleotide-binding</keyword>
<evidence type="ECO:0000313" key="10">
    <source>
        <dbReference type="EMBL" id="ARF57719.1"/>
    </source>
</evidence>
<dbReference type="InterPro" id="IPR044857">
    <property type="entry name" value="T7SS_EccB_R1"/>
</dbReference>
<reference evidence="10 11" key="1">
    <citation type="submission" date="2017-04" db="EMBL/GenBank/DDBJ databases">
        <title>Complete Genome Sequence of Streptomyces gilvosporeus F607, a Capable Producer of Natamycin.</title>
        <authorList>
            <person name="Zong G."/>
            <person name="Zhong C."/>
            <person name="Fu J."/>
            <person name="Qin R."/>
            <person name="Cao G."/>
        </authorList>
    </citation>
    <scope>NUCLEOTIDE SEQUENCE [LARGE SCALE GENOMIC DNA]</scope>
    <source>
        <strain evidence="10 11">F607</strain>
    </source>
</reference>
<evidence type="ECO:0000256" key="4">
    <source>
        <dbReference type="ARBA" id="ARBA00022692"/>
    </source>
</evidence>
<comment type="similarity">
    <text evidence="2">Belongs to the EccB family.</text>
</comment>